<protein>
    <recommendedName>
        <fullName evidence="3">F-box domain-containing protein</fullName>
    </recommendedName>
</protein>
<dbReference type="SUPFAM" id="SSF52047">
    <property type="entry name" value="RNI-like"/>
    <property type="match status" value="1"/>
</dbReference>
<dbReference type="AlphaFoldDB" id="A0AAW0D1N9"/>
<comment type="caution">
    <text evidence="1">The sequence shown here is derived from an EMBL/GenBank/DDBJ whole genome shotgun (WGS) entry which is preliminary data.</text>
</comment>
<dbReference type="Proteomes" id="UP001362999">
    <property type="component" value="Unassembled WGS sequence"/>
</dbReference>
<keyword evidence="2" id="KW-1185">Reference proteome</keyword>
<organism evidence="1 2">
    <name type="scientific">Favolaschia claudopus</name>
    <dbReference type="NCBI Taxonomy" id="2862362"/>
    <lineage>
        <taxon>Eukaryota</taxon>
        <taxon>Fungi</taxon>
        <taxon>Dikarya</taxon>
        <taxon>Basidiomycota</taxon>
        <taxon>Agaricomycotina</taxon>
        <taxon>Agaricomycetes</taxon>
        <taxon>Agaricomycetidae</taxon>
        <taxon>Agaricales</taxon>
        <taxon>Marasmiineae</taxon>
        <taxon>Mycenaceae</taxon>
        <taxon>Favolaschia</taxon>
    </lineage>
</organism>
<proteinExistence type="predicted"/>
<name>A0AAW0D1N9_9AGAR</name>
<accession>A0AAW0D1N9</accession>
<evidence type="ECO:0000313" key="2">
    <source>
        <dbReference type="Proteomes" id="UP001362999"/>
    </source>
</evidence>
<dbReference type="InterPro" id="IPR032675">
    <property type="entry name" value="LRR_dom_sf"/>
</dbReference>
<reference evidence="1 2" key="1">
    <citation type="journal article" date="2024" name="J Genomics">
        <title>Draft genome sequencing and assembly of Favolaschia claudopus CIRM-BRFM 2984 isolated from oak limbs.</title>
        <authorList>
            <person name="Navarro D."/>
            <person name="Drula E."/>
            <person name="Chaduli D."/>
            <person name="Cazenave R."/>
            <person name="Ahrendt S."/>
            <person name="Wang J."/>
            <person name="Lipzen A."/>
            <person name="Daum C."/>
            <person name="Barry K."/>
            <person name="Grigoriev I.V."/>
            <person name="Favel A."/>
            <person name="Rosso M.N."/>
            <person name="Martin F."/>
        </authorList>
    </citation>
    <scope>NUCLEOTIDE SEQUENCE [LARGE SCALE GENOMIC DNA]</scope>
    <source>
        <strain evidence="1 2">CIRM-BRFM 2984</strain>
    </source>
</reference>
<evidence type="ECO:0008006" key="3">
    <source>
        <dbReference type="Google" id="ProtNLM"/>
    </source>
</evidence>
<dbReference type="Gene3D" id="3.80.10.10">
    <property type="entry name" value="Ribonuclease Inhibitor"/>
    <property type="match status" value="1"/>
</dbReference>
<dbReference type="EMBL" id="JAWWNJ010000010">
    <property type="protein sequence ID" value="KAK7046427.1"/>
    <property type="molecule type" value="Genomic_DNA"/>
</dbReference>
<evidence type="ECO:0000313" key="1">
    <source>
        <dbReference type="EMBL" id="KAK7046427.1"/>
    </source>
</evidence>
<gene>
    <name evidence="1" type="ORF">R3P38DRAFT_2688768</name>
</gene>
<sequence length="533" mass="61088">MSILGLPIDVPRHPEVPTASSTAAQTLVTLPTDALEPILQFLYDRWFLDIHREFQSEPHFDYERCPGQYLLALSCSCRYMRAQTLPWIFREVYNWDSPRGRVWPESSWPYFRTVHLRDHTAQKPYRPSRKLELSPETIRSVSVMPSLTRISIRLESSIPWDLLYSISLAPSLRRLEIHQACLDGEFPSSSLPFPALDTLLISIAGFRSIASREGVDDNKEGTNVHSLLRAVNSRLTELSISGDLLSPPFTSVEWPQIRRLTITEHPPTPFIPVVNLVANMPKLRDLQVLYTSDMTNGRGPSSLIRLGDASLRNLYDRCSVLFTAKLGNVRSDDPIFAQLPASLCSLYLRAPVDPYDARWGFPQKAHLPLDKQTFSTALDNLRHLEDLKELCFDLDSFVTAPFIEHIASALPQVEVLEFYLPQYPFMSSPYRFDERGRDPALLAALNRFPHLRHLRLTMDLPREWWDPHYSEQVNAQWLLSGVPTLATVSFAWPKEMYLVGYDMAGWRKWDSGVFNFTFPTPPPSPDPVENLYY</sequence>